<feature type="region of interest" description="Disordered" evidence="1">
    <location>
        <begin position="1"/>
        <end position="48"/>
    </location>
</feature>
<feature type="compositionally biased region" description="Basic and acidic residues" evidence="1">
    <location>
        <begin position="190"/>
        <end position="207"/>
    </location>
</feature>
<feature type="compositionally biased region" description="Acidic residues" evidence="1">
    <location>
        <begin position="154"/>
        <end position="183"/>
    </location>
</feature>
<feature type="compositionally biased region" description="Acidic residues" evidence="1">
    <location>
        <begin position="425"/>
        <end position="439"/>
    </location>
</feature>
<feature type="compositionally biased region" description="Basic and acidic residues" evidence="1">
    <location>
        <begin position="460"/>
        <end position="494"/>
    </location>
</feature>
<proteinExistence type="predicted"/>
<sequence>MEIATDTLTMELSPSLSSVTNSLDIPIEPSPSDSGVYNSSQQVSEISDQQVAAVSDDALLMDKYSSAITNESDMPSEELEKELLEEIDRTKTDENEDSSSNILEDDFLEDRAGESLEGDKENDFEETPDNVADEENQEAPDEVLKGETQKTCDDVMEEVNNEDSNDVEEENQETLENVTEDENQGAPDNELEKENTQFDGEDKHDSPKCFSPTKSNNLEESNNIEDLEGIETSSNVDTRENEASPIIDSSETMDDISNKDALDNIEESSKNEDIKEIEESSNGESTENVKDSSSIDVSGDDKIPHIRGSLENCEEATMEQTEVNVETLCKNNEKDKLEESNSLELTTNDNTNSEENGKEEIHGDTVEPDLQTSDVNDETLNKEDSSTNATLIEDNTGDAQETEDSLLKDKDDGNLPDVEMAPHVEEEESMEVEDVEDDPFGGSGDKSGEGDETLEVGENSEEKKLVDDEEKADFKMDDCEQNEEKEKEVDKENTPETPTVAQVAEEGEESKEGNEMEVDDDGISVADTNKDGAETETDTIVAENSTNADKNDTEKESTEESATNEKSTEGEVNTELMCAEESGSTDLEANKEVGDAGKEDDEEICIIPDDLPRVMGTGNKDNLTTTAKTNAGVVNEPIKLTLAKKVSGTRSSINHNDGAEPSTSVIKRTPSRPQRQAAKKAESQIKVSS</sequence>
<reference evidence="2" key="1">
    <citation type="submission" date="2020-11" db="EMBL/GenBank/DDBJ databases">
        <authorList>
            <person name="Tran Van P."/>
        </authorList>
    </citation>
    <scope>NUCLEOTIDE SEQUENCE</scope>
</reference>
<feature type="compositionally biased region" description="Acidic residues" evidence="1">
    <location>
        <begin position="122"/>
        <end position="141"/>
    </location>
</feature>
<feature type="compositionally biased region" description="Basic and acidic residues" evidence="1">
    <location>
        <begin position="81"/>
        <end position="93"/>
    </location>
</feature>
<organism evidence="2">
    <name type="scientific">Timema tahoe</name>
    <dbReference type="NCBI Taxonomy" id="61484"/>
    <lineage>
        <taxon>Eukaryota</taxon>
        <taxon>Metazoa</taxon>
        <taxon>Ecdysozoa</taxon>
        <taxon>Arthropoda</taxon>
        <taxon>Hexapoda</taxon>
        <taxon>Insecta</taxon>
        <taxon>Pterygota</taxon>
        <taxon>Neoptera</taxon>
        <taxon>Polyneoptera</taxon>
        <taxon>Phasmatodea</taxon>
        <taxon>Timematodea</taxon>
        <taxon>Timematoidea</taxon>
        <taxon>Timematidae</taxon>
        <taxon>Timema</taxon>
    </lineage>
</organism>
<feature type="compositionally biased region" description="Polar residues" evidence="1">
    <location>
        <begin position="282"/>
        <end position="296"/>
    </location>
</feature>
<feature type="compositionally biased region" description="Polar residues" evidence="1">
    <location>
        <begin position="31"/>
        <end position="48"/>
    </location>
</feature>
<feature type="compositionally biased region" description="Basic and acidic residues" evidence="1">
    <location>
        <begin position="109"/>
        <end position="121"/>
    </location>
</feature>
<feature type="compositionally biased region" description="Basic and acidic residues" evidence="1">
    <location>
        <begin position="588"/>
        <end position="597"/>
    </location>
</feature>
<gene>
    <name evidence="2" type="ORF">TTEB3V08_LOCUS1671</name>
</gene>
<feature type="compositionally biased region" description="Polar residues" evidence="1">
    <location>
        <begin position="1"/>
        <end position="23"/>
    </location>
</feature>
<feature type="compositionally biased region" description="Polar residues" evidence="1">
    <location>
        <begin position="340"/>
        <end position="354"/>
    </location>
</feature>
<feature type="compositionally biased region" description="Acidic residues" evidence="1">
    <location>
        <begin position="450"/>
        <end position="459"/>
    </location>
</feature>
<feature type="compositionally biased region" description="Polar residues" evidence="1">
    <location>
        <begin position="212"/>
        <end position="221"/>
    </location>
</feature>
<accession>A0A7R9FHD8</accession>
<evidence type="ECO:0000256" key="1">
    <source>
        <dbReference type="SAM" id="MobiDB-lite"/>
    </source>
</evidence>
<dbReference type="EMBL" id="OE000354">
    <property type="protein sequence ID" value="CAD7453540.1"/>
    <property type="molecule type" value="Genomic_DNA"/>
</dbReference>
<feature type="region of interest" description="Disordered" evidence="1">
    <location>
        <begin position="66"/>
        <end position="305"/>
    </location>
</feature>
<name>A0A7R9FHD8_9NEOP</name>
<feature type="region of interest" description="Disordered" evidence="1">
    <location>
        <begin position="646"/>
        <end position="689"/>
    </location>
</feature>
<protein>
    <submittedName>
        <fullName evidence="2">Uncharacterized protein</fullName>
    </submittedName>
</protein>
<feature type="region of interest" description="Disordered" evidence="1">
    <location>
        <begin position="334"/>
        <end position="600"/>
    </location>
</feature>
<feature type="compositionally biased region" description="Basic and acidic residues" evidence="1">
    <location>
        <begin position="355"/>
        <end position="365"/>
    </location>
</feature>
<evidence type="ECO:0000313" key="2">
    <source>
        <dbReference type="EMBL" id="CAD7453540.1"/>
    </source>
</evidence>
<feature type="compositionally biased region" description="Basic and acidic residues" evidence="1">
    <location>
        <begin position="256"/>
        <end position="278"/>
    </location>
</feature>
<feature type="compositionally biased region" description="Acidic residues" evidence="1">
    <location>
        <begin position="505"/>
        <end position="522"/>
    </location>
</feature>
<feature type="compositionally biased region" description="Basic and acidic residues" evidence="1">
    <location>
        <begin position="549"/>
        <end position="558"/>
    </location>
</feature>
<dbReference type="AlphaFoldDB" id="A0A7R9FHD8"/>
<feature type="compositionally biased region" description="Polar residues" evidence="1">
    <location>
        <begin position="648"/>
        <end position="674"/>
    </location>
</feature>
<feature type="compositionally biased region" description="Basic and acidic residues" evidence="1">
    <location>
        <begin position="142"/>
        <end position="153"/>
    </location>
</feature>